<dbReference type="PANTHER" id="PTHR30026:SF20">
    <property type="entry name" value="OUTER MEMBRANE PROTEIN TOLC"/>
    <property type="match status" value="1"/>
</dbReference>
<evidence type="ECO:0000256" key="5">
    <source>
        <dbReference type="ARBA" id="ARBA00023237"/>
    </source>
</evidence>
<evidence type="ECO:0000256" key="4">
    <source>
        <dbReference type="ARBA" id="ARBA00023136"/>
    </source>
</evidence>
<dbReference type="PANTHER" id="PTHR30026">
    <property type="entry name" value="OUTER MEMBRANE PROTEIN TOLC"/>
    <property type="match status" value="1"/>
</dbReference>
<dbReference type="EMBL" id="CP078093">
    <property type="protein sequence ID" value="QXM06741.1"/>
    <property type="molecule type" value="Genomic_DNA"/>
</dbReference>
<protein>
    <submittedName>
        <fullName evidence="9">TolC family protein</fullName>
    </submittedName>
</protein>
<keyword evidence="3" id="KW-0812">Transmembrane</keyword>
<evidence type="ECO:0000256" key="7">
    <source>
        <dbReference type="SAM" id="SignalP"/>
    </source>
</evidence>
<sequence length="512" mass="59045">MNKKIRKMLCVFSLTVALSCNTVLAQEMIKLPLEFAQSQTDEIELTIGEAEYKVDNYVKTLKVAPYIKEEIPLLPLDFIAELTDINSNDMEWDDKNDVVTIFKDQCIIQLTTKNSNLIMDGRKFDLGVVPEVKDGSIMVPYNVIEKISDIKVKWNSVTRIIKIFVEKQQKEEIASGDYTYKELLNKALKNSDDLQKAELMVARADYVKDDANDAIDYTPVGTGNGASDAKADRAYKELKSSEIKYEKAKKYIKTLKEKISYQVKNAYYDVLKKEDAKKVAKLQLEIQSKNKEQSQLKYELGIASKLQNKEAKRVYEDAKKAYDLAVKELEKSYEALNDLVGFDLKERYTLEDKISFEKIKDEDVDSHILEVINESPEIWGVEKNKELADLGVKFYVFNAEYEPYKAKKIDAKIATMDVDSIKQVYKKNLRGCYKSLMQLEDQYEKDLIAYEKAKDDLETAKLQLEIGNIPPIQLENANLQLELAKKRLRERIMNYNMLAMQYDKPWMTSASM</sequence>
<gene>
    <name evidence="9" type="ORF">KVH43_03195</name>
</gene>
<feature type="coiled-coil region" evidence="6">
    <location>
        <begin position="436"/>
        <end position="494"/>
    </location>
</feature>
<organism evidence="9 10">
    <name type="scientific">Crassaminicella indica</name>
    <dbReference type="NCBI Taxonomy" id="2855394"/>
    <lineage>
        <taxon>Bacteria</taxon>
        <taxon>Bacillati</taxon>
        <taxon>Bacillota</taxon>
        <taxon>Clostridia</taxon>
        <taxon>Eubacteriales</taxon>
        <taxon>Clostridiaceae</taxon>
        <taxon>Crassaminicella</taxon>
    </lineage>
</organism>
<feature type="domain" description="Copper amine oxidase-like N-terminal" evidence="8">
    <location>
        <begin position="38"/>
        <end position="82"/>
    </location>
</feature>
<evidence type="ECO:0000313" key="10">
    <source>
        <dbReference type="Proteomes" id="UP000886818"/>
    </source>
</evidence>
<keyword evidence="2" id="KW-1134">Transmembrane beta strand</keyword>
<feature type="signal peptide" evidence="7">
    <location>
        <begin position="1"/>
        <end position="25"/>
    </location>
</feature>
<dbReference type="Pfam" id="PF07833">
    <property type="entry name" value="Cu_amine_oxidN1"/>
    <property type="match status" value="2"/>
</dbReference>
<dbReference type="InterPro" id="IPR051906">
    <property type="entry name" value="TolC-like"/>
</dbReference>
<evidence type="ECO:0000256" key="3">
    <source>
        <dbReference type="ARBA" id="ARBA00022692"/>
    </source>
</evidence>
<name>A0ABX8RIK1_9CLOT</name>
<keyword evidence="10" id="KW-1185">Reference proteome</keyword>
<evidence type="ECO:0000256" key="1">
    <source>
        <dbReference type="ARBA" id="ARBA00004442"/>
    </source>
</evidence>
<dbReference type="InterPro" id="IPR012854">
    <property type="entry name" value="Cu_amine_oxidase-like_N"/>
</dbReference>
<evidence type="ECO:0000256" key="2">
    <source>
        <dbReference type="ARBA" id="ARBA00022452"/>
    </source>
</evidence>
<keyword evidence="5" id="KW-0998">Cell outer membrane</keyword>
<evidence type="ECO:0000259" key="8">
    <source>
        <dbReference type="Pfam" id="PF07833"/>
    </source>
</evidence>
<keyword evidence="7" id="KW-0732">Signal</keyword>
<keyword evidence="4" id="KW-0472">Membrane</keyword>
<keyword evidence="6" id="KW-0175">Coiled coil</keyword>
<dbReference type="PROSITE" id="PS51257">
    <property type="entry name" value="PROKAR_LIPOPROTEIN"/>
    <property type="match status" value="1"/>
</dbReference>
<proteinExistence type="predicted"/>
<comment type="subcellular location">
    <subcellularLocation>
        <location evidence="1">Cell outer membrane</location>
    </subcellularLocation>
</comment>
<feature type="coiled-coil region" evidence="6">
    <location>
        <begin position="238"/>
        <end position="339"/>
    </location>
</feature>
<accession>A0ABX8RIK1</accession>
<reference evidence="9" key="1">
    <citation type="submission" date="2021-07" db="EMBL/GenBank/DDBJ databases">
        <title>Complete genome sequence of Crassaminicella sp. 143-21, isolated from a deep-sea hydrothermal vent.</title>
        <authorList>
            <person name="Li X."/>
        </authorList>
    </citation>
    <scope>NUCLEOTIDE SEQUENCE</scope>
    <source>
        <strain evidence="9">143-21</strain>
    </source>
</reference>
<evidence type="ECO:0000313" key="9">
    <source>
        <dbReference type="EMBL" id="QXM06741.1"/>
    </source>
</evidence>
<dbReference type="RefSeq" id="WP_218283436.1">
    <property type="nucleotide sequence ID" value="NZ_CP078093.1"/>
</dbReference>
<evidence type="ECO:0000256" key="6">
    <source>
        <dbReference type="SAM" id="Coils"/>
    </source>
</evidence>
<feature type="chain" id="PRO_5047270911" evidence="7">
    <location>
        <begin position="26"/>
        <end position="512"/>
    </location>
</feature>
<feature type="domain" description="Copper amine oxidase-like N-terminal" evidence="8">
    <location>
        <begin position="89"/>
        <end position="163"/>
    </location>
</feature>
<dbReference type="Proteomes" id="UP000886818">
    <property type="component" value="Chromosome"/>
</dbReference>